<gene>
    <name evidence="1" type="ORF">QN277_024371</name>
</gene>
<reference evidence="1" key="1">
    <citation type="submission" date="2023-10" db="EMBL/GenBank/DDBJ databases">
        <title>Chromosome-level genome of the transformable northern wattle, Acacia crassicarpa.</title>
        <authorList>
            <person name="Massaro I."/>
            <person name="Sinha N.R."/>
            <person name="Poethig S."/>
            <person name="Leichty A.R."/>
        </authorList>
    </citation>
    <scope>NUCLEOTIDE SEQUENCE</scope>
    <source>
        <strain evidence="1">Acra3RX</strain>
        <tissue evidence="1">Leaf</tissue>
    </source>
</reference>
<evidence type="ECO:0000313" key="2">
    <source>
        <dbReference type="Proteomes" id="UP001293593"/>
    </source>
</evidence>
<accession>A0AAE1JF35</accession>
<organism evidence="1 2">
    <name type="scientific">Acacia crassicarpa</name>
    <name type="common">northern wattle</name>
    <dbReference type="NCBI Taxonomy" id="499986"/>
    <lineage>
        <taxon>Eukaryota</taxon>
        <taxon>Viridiplantae</taxon>
        <taxon>Streptophyta</taxon>
        <taxon>Embryophyta</taxon>
        <taxon>Tracheophyta</taxon>
        <taxon>Spermatophyta</taxon>
        <taxon>Magnoliopsida</taxon>
        <taxon>eudicotyledons</taxon>
        <taxon>Gunneridae</taxon>
        <taxon>Pentapetalae</taxon>
        <taxon>rosids</taxon>
        <taxon>fabids</taxon>
        <taxon>Fabales</taxon>
        <taxon>Fabaceae</taxon>
        <taxon>Caesalpinioideae</taxon>
        <taxon>mimosoid clade</taxon>
        <taxon>Acacieae</taxon>
        <taxon>Acacia</taxon>
    </lineage>
</organism>
<evidence type="ECO:0000313" key="1">
    <source>
        <dbReference type="EMBL" id="KAK4267617.1"/>
    </source>
</evidence>
<keyword evidence="2" id="KW-1185">Reference proteome</keyword>
<sequence>MNSSLRSSNSSLVLAESLQSISEKTKLKPKLFKLQFKSSREQLAIFNSFKLEPICLKPPVCLMLTLFKSSLSKENSSSPLMNSSSCSYKPQAYTQTSSLILAEAKFSKLNKG</sequence>
<comment type="caution">
    <text evidence="1">The sequence shown here is derived from an EMBL/GenBank/DDBJ whole genome shotgun (WGS) entry which is preliminary data.</text>
</comment>
<dbReference type="AlphaFoldDB" id="A0AAE1JF35"/>
<dbReference type="Proteomes" id="UP001293593">
    <property type="component" value="Unassembled WGS sequence"/>
</dbReference>
<name>A0AAE1JF35_9FABA</name>
<dbReference type="EMBL" id="JAWXYG010000007">
    <property type="protein sequence ID" value="KAK4267617.1"/>
    <property type="molecule type" value="Genomic_DNA"/>
</dbReference>
<protein>
    <submittedName>
        <fullName evidence="1">Uncharacterized protein</fullName>
    </submittedName>
</protein>
<proteinExistence type="predicted"/>